<keyword evidence="3" id="KW-1185">Reference proteome</keyword>
<dbReference type="Proteomes" id="UP001296993">
    <property type="component" value="Unassembled WGS sequence"/>
</dbReference>
<evidence type="ECO:0000256" key="1">
    <source>
        <dbReference type="SAM" id="MobiDB-lite"/>
    </source>
</evidence>
<proteinExistence type="predicted"/>
<dbReference type="EMBL" id="JAGIOF010000001">
    <property type="protein sequence ID" value="MBP2384510.1"/>
    <property type="molecule type" value="Genomic_DNA"/>
</dbReference>
<reference evidence="2 3" key="1">
    <citation type="submission" date="2021-03" db="EMBL/GenBank/DDBJ databases">
        <title>Sequencing the genomes of 1000 actinobacteria strains.</title>
        <authorList>
            <person name="Klenk H.-P."/>
        </authorList>
    </citation>
    <scope>NUCLEOTIDE SEQUENCE [LARGE SCALE GENOMIC DNA]</scope>
    <source>
        <strain evidence="2 3">DSM 15797</strain>
    </source>
</reference>
<organism evidence="2 3">
    <name type="scientific">Paeniglutamicibacter kerguelensis</name>
    <dbReference type="NCBI Taxonomy" id="254788"/>
    <lineage>
        <taxon>Bacteria</taxon>
        <taxon>Bacillati</taxon>
        <taxon>Actinomycetota</taxon>
        <taxon>Actinomycetes</taxon>
        <taxon>Micrococcales</taxon>
        <taxon>Micrococcaceae</taxon>
        <taxon>Paeniglutamicibacter</taxon>
    </lineage>
</organism>
<name>A0ABS4X7Q9_9MICC</name>
<sequence>MTQPSSSSIRVTTGSGAVYLLDRETQQMVRPPSPGGDRWPEDGYAVPCKILVAEVGKCLELLKRFRGEDPDFMLSASIGVVSIEPVPDEDPWHWKPREPTSHAQP</sequence>
<feature type="region of interest" description="Disordered" evidence="1">
    <location>
        <begin position="85"/>
        <end position="105"/>
    </location>
</feature>
<comment type="caution">
    <text evidence="2">The sequence shown here is derived from an EMBL/GenBank/DDBJ whole genome shotgun (WGS) entry which is preliminary data.</text>
</comment>
<accession>A0ABS4X7Q9</accession>
<evidence type="ECO:0000313" key="2">
    <source>
        <dbReference type="EMBL" id="MBP2384510.1"/>
    </source>
</evidence>
<gene>
    <name evidence="2" type="ORF">JOF47_000021</name>
</gene>
<evidence type="ECO:0000313" key="3">
    <source>
        <dbReference type="Proteomes" id="UP001296993"/>
    </source>
</evidence>
<feature type="compositionally biased region" description="Basic and acidic residues" evidence="1">
    <location>
        <begin position="90"/>
        <end position="105"/>
    </location>
</feature>
<dbReference type="RefSeq" id="WP_209995154.1">
    <property type="nucleotide sequence ID" value="NZ_BAAAJY010000008.1"/>
</dbReference>
<protein>
    <submittedName>
        <fullName evidence="2">Uncharacterized protein</fullName>
    </submittedName>
</protein>